<accession>A0A8T0Y3X2</accession>
<reference evidence="1" key="1">
    <citation type="submission" date="2018-10" db="EMBL/GenBank/DDBJ databases">
        <title>Effector identification in a new, highly contiguous assembly of the strawberry crown rot pathogen Phytophthora cactorum.</title>
        <authorList>
            <person name="Armitage A.D."/>
            <person name="Nellist C.F."/>
            <person name="Bates H."/>
            <person name="Vickerstaff R.J."/>
            <person name="Harrison R.J."/>
        </authorList>
    </citation>
    <scope>NUCLEOTIDE SEQUENCE</scope>
    <source>
        <strain evidence="1">15-7</strain>
    </source>
</reference>
<dbReference type="AlphaFoldDB" id="A0A8T0Y3X2"/>
<protein>
    <submittedName>
        <fullName evidence="1">Uncharacterized protein</fullName>
    </submittedName>
</protein>
<gene>
    <name evidence="1" type="ORF">PC113_g21997</name>
</gene>
<comment type="caution">
    <text evidence="1">The sequence shown here is derived from an EMBL/GenBank/DDBJ whole genome shotgun (WGS) entry which is preliminary data.</text>
</comment>
<dbReference type="EMBL" id="RCMG01001545">
    <property type="protein sequence ID" value="KAG2824731.1"/>
    <property type="molecule type" value="Genomic_DNA"/>
</dbReference>
<proteinExistence type="predicted"/>
<evidence type="ECO:0000313" key="1">
    <source>
        <dbReference type="EMBL" id="KAG2824731.1"/>
    </source>
</evidence>
<name>A0A8T0Y3X2_9STRA</name>
<sequence>MLTPNELQTHPFKLSLRAFRRCSSTLTRVAASGHAQQDRREFQSPTLAKLGGRSSAISPVCMLQTTVAEYDVRQEETLLLEMFPSPQSGGQQPRLRWSIK</sequence>
<evidence type="ECO:0000313" key="2">
    <source>
        <dbReference type="Proteomes" id="UP000735874"/>
    </source>
</evidence>
<organism evidence="1 2">
    <name type="scientific">Phytophthora cactorum</name>
    <dbReference type="NCBI Taxonomy" id="29920"/>
    <lineage>
        <taxon>Eukaryota</taxon>
        <taxon>Sar</taxon>
        <taxon>Stramenopiles</taxon>
        <taxon>Oomycota</taxon>
        <taxon>Peronosporomycetes</taxon>
        <taxon>Peronosporales</taxon>
        <taxon>Peronosporaceae</taxon>
        <taxon>Phytophthora</taxon>
    </lineage>
</organism>
<dbReference type="Proteomes" id="UP000735874">
    <property type="component" value="Unassembled WGS sequence"/>
</dbReference>